<comment type="caution">
    <text evidence="1">The sequence shown here is derived from an EMBL/GenBank/DDBJ whole genome shotgun (WGS) entry which is preliminary data.</text>
</comment>
<evidence type="ECO:0000313" key="2">
    <source>
        <dbReference type="Proteomes" id="UP001597280"/>
    </source>
</evidence>
<protein>
    <submittedName>
        <fullName evidence="1">Uncharacterized protein</fullName>
    </submittedName>
</protein>
<name>A0ABW4PUM5_9MICO</name>
<organism evidence="1 2">
    <name type="scientific">Brachybacterium rhamnosum</name>
    <dbReference type="NCBI Taxonomy" id="173361"/>
    <lineage>
        <taxon>Bacteria</taxon>
        <taxon>Bacillati</taxon>
        <taxon>Actinomycetota</taxon>
        <taxon>Actinomycetes</taxon>
        <taxon>Micrococcales</taxon>
        <taxon>Dermabacteraceae</taxon>
        <taxon>Brachybacterium</taxon>
    </lineage>
</organism>
<evidence type="ECO:0000313" key="1">
    <source>
        <dbReference type="EMBL" id="MFD1834479.1"/>
    </source>
</evidence>
<sequence length="247" mass="25403">MIDDEHPLLTALTGQWVEAADPAPQPVLVTSRAAVLHGDLRGPSGAPTRDDARVLGAFVTSSVLAADGTLTLLLADADGGRPMPLAVAAPWGLALPDGSALAAAEDGRIGVRPGDPAPRFATPAAMAAWAASDPDEVELAVLEAGLDDWVTPGDVVAELVERDVRDPREIARHGAAALARLVARGDLEAGSIGEQGFTPAAEGRSASIEHVAALWHTLGGIGRRPGPGQIAWFAITDRGRSRVAVSR</sequence>
<accession>A0ABW4PUM5</accession>
<dbReference type="EMBL" id="JBHUFL010000002">
    <property type="protein sequence ID" value="MFD1834479.1"/>
    <property type="molecule type" value="Genomic_DNA"/>
</dbReference>
<reference evidence="2" key="1">
    <citation type="journal article" date="2019" name="Int. J. Syst. Evol. Microbiol.">
        <title>The Global Catalogue of Microorganisms (GCM) 10K type strain sequencing project: providing services to taxonomists for standard genome sequencing and annotation.</title>
        <authorList>
            <consortium name="The Broad Institute Genomics Platform"/>
            <consortium name="The Broad Institute Genome Sequencing Center for Infectious Disease"/>
            <person name="Wu L."/>
            <person name="Ma J."/>
        </authorList>
    </citation>
    <scope>NUCLEOTIDE SEQUENCE [LARGE SCALE GENOMIC DNA]</scope>
    <source>
        <strain evidence="2">JCM 11650</strain>
    </source>
</reference>
<proteinExistence type="predicted"/>
<dbReference type="RefSeq" id="WP_343903784.1">
    <property type="nucleotide sequence ID" value="NZ_BAAAIS010000002.1"/>
</dbReference>
<gene>
    <name evidence="1" type="ORF">ACFSDA_05235</name>
</gene>
<keyword evidence="2" id="KW-1185">Reference proteome</keyword>
<dbReference type="Proteomes" id="UP001597280">
    <property type="component" value="Unassembled WGS sequence"/>
</dbReference>